<reference evidence="1" key="1">
    <citation type="submission" date="2020-05" db="EMBL/GenBank/DDBJ databases">
        <title>Mycena genomes resolve the evolution of fungal bioluminescence.</title>
        <authorList>
            <person name="Tsai I.J."/>
        </authorList>
    </citation>
    <scope>NUCLEOTIDE SEQUENCE</scope>
    <source>
        <strain evidence="1">CCC161011</strain>
    </source>
</reference>
<dbReference type="Proteomes" id="UP000620124">
    <property type="component" value="Unassembled WGS sequence"/>
</dbReference>
<proteinExistence type="predicted"/>
<dbReference type="OrthoDB" id="2942566at2759"/>
<dbReference type="EMBL" id="JACAZI010000004">
    <property type="protein sequence ID" value="KAF7362553.1"/>
    <property type="molecule type" value="Genomic_DNA"/>
</dbReference>
<gene>
    <name evidence="1" type="ORF">MVEN_00603500</name>
</gene>
<accession>A0A8H6YJV8</accession>
<evidence type="ECO:0000313" key="2">
    <source>
        <dbReference type="Proteomes" id="UP000620124"/>
    </source>
</evidence>
<name>A0A8H6YJV8_9AGAR</name>
<dbReference type="PROSITE" id="PS51257">
    <property type="entry name" value="PROKAR_LIPOPROTEIN"/>
    <property type="match status" value="1"/>
</dbReference>
<protein>
    <submittedName>
        <fullName evidence="1">Uncharacterized protein</fullName>
    </submittedName>
</protein>
<comment type="caution">
    <text evidence="1">The sequence shown here is derived from an EMBL/GenBank/DDBJ whole genome shotgun (WGS) entry which is preliminary data.</text>
</comment>
<sequence length="188" mass="20870">MQNLQYRLLPSLLFAVACIPNHTLRYTSLGLITGLTVVCTAHLKSPSAQLRQLATMIDATDNLIDRAAAQCPRDHLRLTKHMGRLLECISSPPSVTILIDGDYRINKISSLIKCHILSSDRECFSWNKYRVLSGDIGECVKVVKDIRLAVQLTVEAELQRKLTDKISETSFILAASAQAVPQYGVYSV</sequence>
<evidence type="ECO:0000313" key="1">
    <source>
        <dbReference type="EMBL" id="KAF7362553.1"/>
    </source>
</evidence>
<dbReference type="AlphaFoldDB" id="A0A8H6YJV8"/>
<keyword evidence="2" id="KW-1185">Reference proteome</keyword>
<organism evidence="1 2">
    <name type="scientific">Mycena venus</name>
    <dbReference type="NCBI Taxonomy" id="2733690"/>
    <lineage>
        <taxon>Eukaryota</taxon>
        <taxon>Fungi</taxon>
        <taxon>Dikarya</taxon>
        <taxon>Basidiomycota</taxon>
        <taxon>Agaricomycotina</taxon>
        <taxon>Agaricomycetes</taxon>
        <taxon>Agaricomycetidae</taxon>
        <taxon>Agaricales</taxon>
        <taxon>Marasmiineae</taxon>
        <taxon>Mycenaceae</taxon>
        <taxon>Mycena</taxon>
    </lineage>
</organism>